<dbReference type="GO" id="GO:0005737">
    <property type="term" value="C:cytoplasm"/>
    <property type="evidence" value="ECO:0007669"/>
    <property type="project" value="TreeGrafter"/>
</dbReference>
<dbReference type="InterPro" id="IPR045095">
    <property type="entry name" value="ACDP"/>
</dbReference>
<dbReference type="PANTHER" id="PTHR12064:SF59">
    <property type="entry name" value="CNNM TRANSMEMBRANE DOMAIN-CONTAINING PROTEIN"/>
    <property type="match status" value="1"/>
</dbReference>
<gene>
    <name evidence="1" type="ORF">HS088_TW13G00961</name>
</gene>
<dbReference type="GO" id="GO:0030026">
    <property type="term" value="P:intracellular manganese ion homeostasis"/>
    <property type="evidence" value="ECO:0007669"/>
    <property type="project" value="TreeGrafter"/>
</dbReference>
<name>A0A7J7CVE4_TRIWF</name>
<proteinExistence type="predicted"/>
<reference evidence="1 2" key="1">
    <citation type="journal article" date="2020" name="Nat. Commun.">
        <title>Genome of Tripterygium wilfordii and identification of cytochrome P450 involved in triptolide biosynthesis.</title>
        <authorList>
            <person name="Tu L."/>
            <person name="Su P."/>
            <person name="Zhang Z."/>
            <person name="Gao L."/>
            <person name="Wang J."/>
            <person name="Hu T."/>
            <person name="Zhou J."/>
            <person name="Zhang Y."/>
            <person name="Zhao Y."/>
            <person name="Liu Y."/>
            <person name="Song Y."/>
            <person name="Tong Y."/>
            <person name="Lu Y."/>
            <person name="Yang J."/>
            <person name="Xu C."/>
            <person name="Jia M."/>
            <person name="Peters R.J."/>
            <person name="Huang L."/>
            <person name="Gao W."/>
        </authorList>
    </citation>
    <scope>NUCLEOTIDE SEQUENCE [LARGE SCALE GENOMIC DNA]</scope>
    <source>
        <strain evidence="2">cv. XIE 37</strain>
        <tissue evidence="1">Leaf</tissue>
    </source>
</reference>
<dbReference type="InterPro" id="IPR046342">
    <property type="entry name" value="CBS_dom_sf"/>
</dbReference>
<dbReference type="AlphaFoldDB" id="A0A7J7CVE4"/>
<comment type="caution">
    <text evidence="1">The sequence shown here is derived from an EMBL/GenBank/DDBJ whole genome shotgun (WGS) entry which is preliminary data.</text>
</comment>
<dbReference type="PANTHER" id="PTHR12064">
    <property type="entry name" value="METAL TRANSPORTER CNNM"/>
    <property type="match status" value="1"/>
</dbReference>
<dbReference type="InParanoid" id="A0A7J7CVE4"/>
<evidence type="ECO:0000313" key="2">
    <source>
        <dbReference type="Proteomes" id="UP000593562"/>
    </source>
</evidence>
<keyword evidence="2" id="KW-1185">Reference proteome</keyword>
<evidence type="ECO:0000313" key="1">
    <source>
        <dbReference type="EMBL" id="KAF5738067.1"/>
    </source>
</evidence>
<accession>A0A7J7CVE4</accession>
<dbReference type="Gene3D" id="3.10.580.10">
    <property type="entry name" value="CBS-domain"/>
    <property type="match status" value="2"/>
</dbReference>
<dbReference type="GO" id="GO:0010960">
    <property type="term" value="P:magnesium ion homeostasis"/>
    <property type="evidence" value="ECO:0007669"/>
    <property type="project" value="InterPro"/>
</dbReference>
<protein>
    <submittedName>
        <fullName evidence="1">DUF21 domain-containing protein</fullName>
    </submittedName>
</protein>
<dbReference type="EMBL" id="JAAARO010000013">
    <property type="protein sequence ID" value="KAF5738067.1"/>
    <property type="molecule type" value="Genomic_DNA"/>
</dbReference>
<sequence length="141" mass="15822">MAPVVQTGKRGELTQDETAIIAGALELTDKTARDAMTPISETFAIVKNELAIHPEDEVLVKNVTVRRIPRVPETSPLYDTLNEFQKGHSHIVVIVKHYRYKTQPACEIQLTENTATISLVSSHVLSFPSLKIRIILNNWIH</sequence>
<organism evidence="1 2">
    <name type="scientific">Tripterygium wilfordii</name>
    <name type="common">Thunder God vine</name>
    <dbReference type="NCBI Taxonomy" id="458696"/>
    <lineage>
        <taxon>Eukaryota</taxon>
        <taxon>Viridiplantae</taxon>
        <taxon>Streptophyta</taxon>
        <taxon>Embryophyta</taxon>
        <taxon>Tracheophyta</taxon>
        <taxon>Spermatophyta</taxon>
        <taxon>Magnoliopsida</taxon>
        <taxon>eudicotyledons</taxon>
        <taxon>Gunneridae</taxon>
        <taxon>Pentapetalae</taxon>
        <taxon>rosids</taxon>
        <taxon>fabids</taxon>
        <taxon>Celastrales</taxon>
        <taxon>Celastraceae</taxon>
        <taxon>Tripterygium</taxon>
    </lineage>
</organism>
<dbReference type="Proteomes" id="UP000593562">
    <property type="component" value="Unassembled WGS sequence"/>
</dbReference>